<dbReference type="AlphaFoldDB" id="A0A931C5V6"/>
<keyword evidence="11" id="KW-1185">Reference proteome</keyword>
<dbReference type="RefSeq" id="WP_196412845.1">
    <property type="nucleotide sequence ID" value="NZ_JADQTO010000003.1"/>
</dbReference>
<dbReference type="InterPro" id="IPR006089">
    <property type="entry name" value="Acyl-CoA_DH_CS"/>
</dbReference>
<dbReference type="PANTHER" id="PTHR43884">
    <property type="entry name" value="ACYL-COA DEHYDROGENASE"/>
    <property type="match status" value="1"/>
</dbReference>
<dbReference type="PANTHER" id="PTHR43884:SF12">
    <property type="entry name" value="ISOVALERYL-COA DEHYDROGENASE, MITOCHONDRIAL-RELATED"/>
    <property type="match status" value="1"/>
</dbReference>
<dbReference type="InterPro" id="IPR013786">
    <property type="entry name" value="AcylCoA_DH/ox_N"/>
</dbReference>
<dbReference type="GO" id="GO:0003995">
    <property type="term" value="F:acyl-CoA dehydrogenase activity"/>
    <property type="evidence" value="ECO:0007669"/>
    <property type="project" value="InterPro"/>
</dbReference>
<name>A0A931C5V6_9ACTN</name>
<feature type="domain" description="Acyl-CoA oxidase/dehydrogenase middle" evidence="8">
    <location>
        <begin position="122"/>
        <end position="216"/>
    </location>
</feature>
<dbReference type="Pfam" id="PF02771">
    <property type="entry name" value="Acyl-CoA_dh_N"/>
    <property type="match status" value="1"/>
</dbReference>
<evidence type="ECO:0000256" key="5">
    <source>
        <dbReference type="ARBA" id="ARBA00023002"/>
    </source>
</evidence>
<keyword evidence="3 6" id="KW-0285">Flavoprotein</keyword>
<comment type="caution">
    <text evidence="10">The sequence shown here is derived from an EMBL/GenBank/DDBJ whole genome shotgun (WGS) entry which is preliminary data.</text>
</comment>
<evidence type="ECO:0000259" key="8">
    <source>
        <dbReference type="Pfam" id="PF02770"/>
    </source>
</evidence>
<keyword evidence="4 6" id="KW-0274">FAD</keyword>
<evidence type="ECO:0000313" key="11">
    <source>
        <dbReference type="Proteomes" id="UP000598146"/>
    </source>
</evidence>
<protein>
    <submittedName>
        <fullName evidence="10">Acyl-CoA dehydrogenase family protein</fullName>
    </submittedName>
</protein>
<evidence type="ECO:0000259" key="9">
    <source>
        <dbReference type="Pfam" id="PF02771"/>
    </source>
</evidence>
<dbReference type="Proteomes" id="UP000598146">
    <property type="component" value="Unassembled WGS sequence"/>
</dbReference>
<dbReference type="FunFam" id="2.40.110.10:FF:000009">
    <property type="entry name" value="Acyl-CoA dehydrogenase"/>
    <property type="match status" value="1"/>
</dbReference>
<evidence type="ECO:0000256" key="3">
    <source>
        <dbReference type="ARBA" id="ARBA00022630"/>
    </source>
</evidence>
<dbReference type="InterPro" id="IPR009075">
    <property type="entry name" value="AcylCo_DH/oxidase_C"/>
</dbReference>
<evidence type="ECO:0000256" key="2">
    <source>
        <dbReference type="ARBA" id="ARBA00009347"/>
    </source>
</evidence>
<dbReference type="Gene3D" id="2.40.110.10">
    <property type="entry name" value="Butyryl-CoA Dehydrogenase, subunit A, domain 2"/>
    <property type="match status" value="1"/>
</dbReference>
<dbReference type="EMBL" id="JADQTO010000003">
    <property type="protein sequence ID" value="MBG0561023.1"/>
    <property type="molecule type" value="Genomic_DNA"/>
</dbReference>
<evidence type="ECO:0000259" key="7">
    <source>
        <dbReference type="Pfam" id="PF00441"/>
    </source>
</evidence>
<evidence type="ECO:0000256" key="1">
    <source>
        <dbReference type="ARBA" id="ARBA00001974"/>
    </source>
</evidence>
<evidence type="ECO:0000256" key="6">
    <source>
        <dbReference type="RuleBase" id="RU362125"/>
    </source>
</evidence>
<dbReference type="FunFam" id="1.20.140.10:FF:000004">
    <property type="entry name" value="Acyl-CoA dehydrogenase FadE25"/>
    <property type="match status" value="1"/>
</dbReference>
<reference evidence="10" key="1">
    <citation type="submission" date="2020-11" db="EMBL/GenBank/DDBJ databases">
        <title>Isolation and identification of active actinomycetes.</title>
        <authorList>
            <person name="Sun X."/>
        </authorList>
    </citation>
    <scope>NUCLEOTIDE SEQUENCE</scope>
    <source>
        <strain evidence="10">NEAU-A11</strain>
    </source>
</reference>
<dbReference type="Pfam" id="PF00441">
    <property type="entry name" value="Acyl-CoA_dh_1"/>
    <property type="match status" value="1"/>
</dbReference>
<evidence type="ECO:0000313" key="10">
    <source>
        <dbReference type="EMBL" id="MBG0561023.1"/>
    </source>
</evidence>
<comment type="similarity">
    <text evidence="2 6">Belongs to the acyl-CoA dehydrogenase family.</text>
</comment>
<accession>A0A931C5V6</accession>
<organism evidence="10 11">
    <name type="scientific">Actinoplanes aureus</name>
    <dbReference type="NCBI Taxonomy" id="2792083"/>
    <lineage>
        <taxon>Bacteria</taxon>
        <taxon>Bacillati</taxon>
        <taxon>Actinomycetota</taxon>
        <taxon>Actinomycetes</taxon>
        <taxon>Micromonosporales</taxon>
        <taxon>Micromonosporaceae</taxon>
        <taxon>Actinoplanes</taxon>
    </lineage>
</organism>
<dbReference type="FunFam" id="1.10.540.10:FF:000002">
    <property type="entry name" value="Acyl-CoA dehydrogenase FadE19"/>
    <property type="match status" value="1"/>
</dbReference>
<dbReference type="Gene3D" id="1.10.540.10">
    <property type="entry name" value="Acyl-CoA dehydrogenase/oxidase, N-terminal domain"/>
    <property type="match status" value="1"/>
</dbReference>
<feature type="domain" description="Acyl-CoA dehydrogenase/oxidase C-terminal" evidence="7">
    <location>
        <begin position="228"/>
        <end position="376"/>
    </location>
</feature>
<dbReference type="InterPro" id="IPR009100">
    <property type="entry name" value="AcylCoA_DH/oxidase_NM_dom_sf"/>
</dbReference>
<keyword evidence="5 6" id="KW-0560">Oxidoreductase</keyword>
<proteinExistence type="inferred from homology"/>
<dbReference type="GO" id="GO:0050660">
    <property type="term" value="F:flavin adenine dinucleotide binding"/>
    <property type="evidence" value="ECO:0007669"/>
    <property type="project" value="InterPro"/>
</dbReference>
<dbReference type="InterPro" id="IPR037069">
    <property type="entry name" value="AcylCoA_DH/ox_N_sf"/>
</dbReference>
<feature type="domain" description="Acyl-CoA dehydrogenase/oxidase N-terminal" evidence="9">
    <location>
        <begin position="6"/>
        <end position="118"/>
    </location>
</feature>
<comment type="cofactor">
    <cofactor evidence="1 6">
        <name>FAD</name>
        <dbReference type="ChEBI" id="CHEBI:57692"/>
    </cofactor>
</comment>
<dbReference type="InterPro" id="IPR046373">
    <property type="entry name" value="Acyl-CoA_Oxase/DH_mid-dom_sf"/>
</dbReference>
<evidence type="ECO:0000256" key="4">
    <source>
        <dbReference type="ARBA" id="ARBA00022827"/>
    </source>
</evidence>
<dbReference type="PIRSF" id="PIRSF016578">
    <property type="entry name" value="HsaA"/>
    <property type="match status" value="1"/>
</dbReference>
<dbReference type="InterPro" id="IPR036250">
    <property type="entry name" value="AcylCo_DH-like_C"/>
</dbReference>
<dbReference type="SUPFAM" id="SSF56645">
    <property type="entry name" value="Acyl-CoA dehydrogenase NM domain-like"/>
    <property type="match status" value="1"/>
</dbReference>
<dbReference type="PROSITE" id="PS00073">
    <property type="entry name" value="ACYL_COA_DH_2"/>
    <property type="match status" value="1"/>
</dbReference>
<dbReference type="Pfam" id="PF02770">
    <property type="entry name" value="Acyl-CoA_dh_M"/>
    <property type="match status" value="1"/>
</dbReference>
<dbReference type="SUPFAM" id="SSF47203">
    <property type="entry name" value="Acyl-CoA dehydrogenase C-terminal domain-like"/>
    <property type="match status" value="1"/>
</dbReference>
<dbReference type="InterPro" id="IPR006091">
    <property type="entry name" value="Acyl-CoA_Oxase/DH_mid-dom"/>
</dbReference>
<sequence>MDLGLTQEQEQFRALAREWVDREVVPHATEWDRAEQVDPKIVGKMAELGFLGLGIAEELGGSGGDFLTYTLMMEELGRGDTSVRGIVSVTLGLVAKSIQAWGSPAQQQRWLPGMCAGEILGCFALTEPGTGSDAANLTTRAVRDGDDWVLTGEKIFITNGTWAGVSLVFARTGQPGPKGITAFLVPTDAAGFGRREIKGKLGLRGQATAEIVLDGVRVSDAHRLGPEGSGFKIAMSALDKGRIAVASGSVGLARGCLEAALAYAKERTQFGKPIAGYQLVQEMLADMAVETDAARLLVWRAADLVDRGRPFGTEASMAKLFATESAVKAANQAIQVFGGYGYVDEFPVGKAMRDARVTTLYEGTSQIQKLLIGRALTGISAF</sequence>
<gene>
    <name evidence="10" type="ORF">I4J89_06060</name>
</gene>
<dbReference type="Gene3D" id="1.20.140.10">
    <property type="entry name" value="Butyryl-CoA Dehydrogenase, subunit A, domain 3"/>
    <property type="match status" value="1"/>
</dbReference>